<dbReference type="Gene3D" id="3.30.870.10">
    <property type="entry name" value="Endonuclease Chain A"/>
    <property type="match status" value="1"/>
</dbReference>
<name>A0A7L5AJJ1_9MICO</name>
<dbReference type="AlphaFoldDB" id="A0A7L5AJJ1"/>
<sequence length="73" mass="8436">MAVIGSSNMDVRSFSINMEVSVLVHGRDFVDRMRLVEDDYRANRVPLVFDAWLNRPVRQKVWGNLARLTSSLQ</sequence>
<dbReference type="EMBL" id="CP017146">
    <property type="protein sequence ID" value="QHO70246.1"/>
    <property type="molecule type" value="Genomic_DNA"/>
</dbReference>
<keyword evidence="2" id="KW-1185">Reference proteome</keyword>
<proteinExistence type="predicted"/>
<reference evidence="1 2" key="1">
    <citation type="submission" date="2016-09" db="EMBL/GenBank/DDBJ databases">
        <title>Complete genome sequence of microbes from the polar regions.</title>
        <authorList>
            <person name="Liao L."/>
            <person name="Chen B."/>
        </authorList>
    </citation>
    <scope>NUCLEOTIDE SEQUENCE [LARGE SCALE GENOMIC DNA]</scope>
    <source>
        <strain evidence="1 2">ZS314</strain>
    </source>
</reference>
<protein>
    <submittedName>
        <fullName evidence="1">Uncharacterized protein</fullName>
    </submittedName>
</protein>
<dbReference type="Proteomes" id="UP000464507">
    <property type="component" value="Chromosome"/>
</dbReference>
<dbReference type="OrthoDB" id="9762009at2"/>
<evidence type="ECO:0000313" key="1">
    <source>
        <dbReference type="EMBL" id="QHO70246.1"/>
    </source>
</evidence>
<dbReference type="RefSeq" id="WP_161886633.1">
    <property type="nucleotide sequence ID" value="NZ_CP017146.1"/>
</dbReference>
<dbReference type="SUPFAM" id="SSF56024">
    <property type="entry name" value="Phospholipase D/nuclease"/>
    <property type="match status" value="1"/>
</dbReference>
<organism evidence="1 2">
    <name type="scientific">Marisediminicola antarctica</name>
    <dbReference type="NCBI Taxonomy" id="674079"/>
    <lineage>
        <taxon>Bacteria</taxon>
        <taxon>Bacillati</taxon>
        <taxon>Actinomycetota</taxon>
        <taxon>Actinomycetes</taxon>
        <taxon>Micrococcales</taxon>
        <taxon>Microbacteriaceae</taxon>
        <taxon>Marisediminicola</taxon>
    </lineage>
</organism>
<accession>A0A7L5AJJ1</accession>
<evidence type="ECO:0000313" key="2">
    <source>
        <dbReference type="Proteomes" id="UP000464507"/>
    </source>
</evidence>
<gene>
    <name evidence="1" type="ORF">BHD05_11905</name>
</gene>
<dbReference type="KEGG" id="mant:BHD05_11905"/>